<dbReference type="Pfam" id="PF02837">
    <property type="entry name" value="Glyco_hydro_2_N"/>
    <property type="match status" value="1"/>
</dbReference>
<dbReference type="STRING" id="1477437.SAMN05444682_107181"/>
<dbReference type="InterPro" id="IPR006104">
    <property type="entry name" value="Glyco_hydro_2_N"/>
</dbReference>
<evidence type="ECO:0000256" key="4">
    <source>
        <dbReference type="SAM" id="MobiDB-lite"/>
    </source>
</evidence>
<dbReference type="InterPro" id="IPR051913">
    <property type="entry name" value="GH2_Domain-Containing"/>
</dbReference>
<feature type="domain" description="Glycosyl hydrolases family 2 sugar binding" evidence="7">
    <location>
        <begin position="113"/>
        <end position="184"/>
    </location>
</feature>
<dbReference type="Pfam" id="PF00703">
    <property type="entry name" value="Glyco_hydro_2"/>
    <property type="match status" value="1"/>
</dbReference>
<proteinExistence type="inferred from homology"/>
<dbReference type="Gene3D" id="3.20.20.80">
    <property type="entry name" value="Glycosidases"/>
    <property type="match status" value="1"/>
</dbReference>
<evidence type="ECO:0000256" key="1">
    <source>
        <dbReference type="ARBA" id="ARBA00007401"/>
    </source>
</evidence>
<comment type="similarity">
    <text evidence="1">Belongs to the glycosyl hydrolase 2 family.</text>
</comment>
<reference evidence="8 9" key="1">
    <citation type="submission" date="2016-10" db="EMBL/GenBank/DDBJ databases">
        <authorList>
            <person name="de Groot N.N."/>
        </authorList>
    </citation>
    <scope>NUCLEOTIDE SEQUENCE [LARGE SCALE GENOMIC DNA]</scope>
    <source>
        <strain evidence="8 9">RK1</strain>
    </source>
</reference>
<keyword evidence="2 8" id="KW-0378">Hydrolase</keyword>
<dbReference type="SUPFAM" id="SSF49785">
    <property type="entry name" value="Galactose-binding domain-like"/>
    <property type="match status" value="1"/>
</dbReference>
<organism evidence="8 9">
    <name type="scientific">Parapedobacter indicus</name>
    <dbReference type="NCBI Taxonomy" id="1477437"/>
    <lineage>
        <taxon>Bacteria</taxon>
        <taxon>Pseudomonadati</taxon>
        <taxon>Bacteroidota</taxon>
        <taxon>Sphingobacteriia</taxon>
        <taxon>Sphingobacteriales</taxon>
        <taxon>Sphingobacteriaceae</taxon>
        <taxon>Parapedobacter</taxon>
    </lineage>
</organism>
<feature type="domain" description="Glycoside hydrolase family 2 immunoglobulin-like beta-sandwich" evidence="5">
    <location>
        <begin position="225"/>
        <end position="317"/>
    </location>
</feature>
<dbReference type="EMBL" id="FOQO01000007">
    <property type="protein sequence ID" value="SFJ07576.1"/>
    <property type="molecule type" value="Genomic_DNA"/>
</dbReference>
<dbReference type="SUPFAM" id="SSF51445">
    <property type="entry name" value="(Trans)glycosidases"/>
    <property type="match status" value="1"/>
</dbReference>
<dbReference type="InterPro" id="IPR013783">
    <property type="entry name" value="Ig-like_fold"/>
</dbReference>
<feature type="domain" description="Glycoside hydrolase family 2 catalytic" evidence="6">
    <location>
        <begin position="359"/>
        <end position="489"/>
    </location>
</feature>
<feature type="region of interest" description="Disordered" evidence="4">
    <location>
        <begin position="411"/>
        <end position="431"/>
    </location>
</feature>
<dbReference type="GO" id="GO:0004553">
    <property type="term" value="F:hydrolase activity, hydrolyzing O-glycosyl compounds"/>
    <property type="evidence" value="ECO:0007669"/>
    <property type="project" value="InterPro"/>
</dbReference>
<dbReference type="Gene3D" id="2.60.120.260">
    <property type="entry name" value="Galactose-binding domain-like"/>
    <property type="match status" value="1"/>
</dbReference>
<dbReference type="AlphaFoldDB" id="A0A1I3NFI8"/>
<evidence type="ECO:0000256" key="2">
    <source>
        <dbReference type="ARBA" id="ARBA00022801"/>
    </source>
</evidence>
<dbReference type="InterPro" id="IPR006103">
    <property type="entry name" value="Glyco_hydro_2_cat"/>
</dbReference>
<dbReference type="PANTHER" id="PTHR42732:SF2">
    <property type="entry name" value="BETA-MANNOSIDASE"/>
    <property type="match status" value="1"/>
</dbReference>
<evidence type="ECO:0000259" key="6">
    <source>
        <dbReference type="Pfam" id="PF02836"/>
    </source>
</evidence>
<dbReference type="GO" id="GO:0005975">
    <property type="term" value="P:carbohydrate metabolic process"/>
    <property type="evidence" value="ECO:0007669"/>
    <property type="project" value="InterPro"/>
</dbReference>
<dbReference type="Pfam" id="PF02836">
    <property type="entry name" value="Glyco_hydro_2_C"/>
    <property type="match status" value="1"/>
</dbReference>
<evidence type="ECO:0000256" key="3">
    <source>
        <dbReference type="ARBA" id="ARBA00023295"/>
    </source>
</evidence>
<dbReference type="SUPFAM" id="SSF49303">
    <property type="entry name" value="beta-Galactosidase/glucuronidase domain"/>
    <property type="match status" value="1"/>
</dbReference>
<keyword evidence="9" id="KW-1185">Reference proteome</keyword>
<sequence length="621" mass="70361">MEVVKNMKHTLILLAVCLQAGQLVGQQSQTWQPKGGKIQSSWAAQIDPANPLPEYPRPQLVRESWQNLNGLWEYAIVPGKLGAAPANYEGQLLVPFAVESALSGVGRTVGKDSSLWYRRTVTLDKKLRKQRVLLHFGAVDWQCDVYVNGRKAGSHEGGYDPFSIDITPYLVKGADQELVVGVWDPTDEGPQPNGKQVVKPRGIWYTPVTGIWQTVWLEGVPETYIVTTKHTPDIDRGNLSVQTTVEGIREGDQLRISAWKGQEKVAEETTAVGVDVSLNISNAQLWSPTNPFLYDLKVAVLRKGKVIDEISSYFAMRKISMGKDADGIQRMLINNKFVFQYGPLDQGWWPDGLYTAPTDEALRFDIEKTKAMGFNMIRKHIKVEPARWYHHCDQLGVLVWQDMPSGDLGDNHWDMRPGITSGRKHDKDRSQESEAIYRKEWKAIVDALHNFPSIVVWVPFNEAWGQFKTEEITEWTMGYDPSRLVNSASGGNFFPTGHILDIHNYPDAVMPRPELFGDQRILVLGEFGGLGLPMEGHTWQAKDNWGYQSFKNVDELKRRYRGLVDDLARLIPMGLSAAVYTQTTDVEIETNGLMTYDRKVVKMPETELHQWHQQLYQIKVD</sequence>
<dbReference type="PANTHER" id="PTHR42732">
    <property type="entry name" value="BETA-GALACTOSIDASE"/>
    <property type="match status" value="1"/>
</dbReference>
<name>A0A1I3NFI8_9SPHI</name>
<dbReference type="Gene3D" id="2.60.40.10">
    <property type="entry name" value="Immunoglobulins"/>
    <property type="match status" value="1"/>
</dbReference>
<evidence type="ECO:0000313" key="8">
    <source>
        <dbReference type="EMBL" id="SFJ07576.1"/>
    </source>
</evidence>
<dbReference type="InterPro" id="IPR036156">
    <property type="entry name" value="Beta-gal/glucu_dom_sf"/>
</dbReference>
<gene>
    <name evidence="8" type="ORF">SAMN05444682_107181</name>
</gene>
<dbReference type="InterPro" id="IPR006102">
    <property type="entry name" value="Ig-like_GH2"/>
</dbReference>
<keyword evidence="3" id="KW-0326">Glycosidase</keyword>
<dbReference type="Proteomes" id="UP000198670">
    <property type="component" value="Unassembled WGS sequence"/>
</dbReference>
<dbReference type="InterPro" id="IPR017853">
    <property type="entry name" value="GH"/>
</dbReference>
<accession>A0A1I3NFI8</accession>
<evidence type="ECO:0000259" key="5">
    <source>
        <dbReference type="Pfam" id="PF00703"/>
    </source>
</evidence>
<evidence type="ECO:0000259" key="7">
    <source>
        <dbReference type="Pfam" id="PF02837"/>
    </source>
</evidence>
<dbReference type="InterPro" id="IPR008979">
    <property type="entry name" value="Galactose-bd-like_sf"/>
</dbReference>
<protein>
    <submittedName>
        <fullName evidence="8">Glycosyl hydrolases family 2, TIM barrel domain</fullName>
    </submittedName>
</protein>
<evidence type="ECO:0000313" key="9">
    <source>
        <dbReference type="Proteomes" id="UP000198670"/>
    </source>
</evidence>